<comment type="cofactor">
    <cofactor evidence="2 12">
        <name>Mg(2+)</name>
        <dbReference type="ChEBI" id="CHEBI:18420"/>
    </cofactor>
</comment>
<evidence type="ECO:0000256" key="3">
    <source>
        <dbReference type="ARBA" id="ARBA00004763"/>
    </source>
</evidence>
<dbReference type="GO" id="GO:0046654">
    <property type="term" value="P:tetrahydrofolate biosynthetic process"/>
    <property type="evidence" value="ECO:0007669"/>
    <property type="project" value="UniProtKB-UniPathway"/>
</dbReference>
<dbReference type="UniPathway" id="UPA00077">
    <property type="reaction ID" value="UER00156"/>
</dbReference>
<gene>
    <name evidence="14" type="primary">folP</name>
    <name evidence="14" type="ORF">R50_2525</name>
</gene>
<evidence type="ECO:0000256" key="9">
    <source>
        <dbReference type="ARBA" id="ARBA00022842"/>
    </source>
</evidence>
<sequence length="295" mass="31589">MQEGGRRVEDRRFRFGGTVLPLGRRTYIMGILNVTPDSFSDGGAWLDPAAAVAHARAMVAEGAVLIDVGGESTRPGHVPVPLEEEWRRVAPVLERLLDEPALAGVGISLDTRKPEVARRALRLGVPIINDVEGFRDPAMVEAVADSSAGLVMMFNRPRPYPPGAVDPAAMRQTLEERTRTMERAGIAAERILWDPGLGFAYAVEDNWTVLRSLTVFGGGPAGLLLGPSRKRFLGALLDRPRPPERDVATAAVAALAVAAGVDVVRVHNVAVTRDAVAVADAWYRGRQPQEAGGGT</sequence>
<evidence type="ECO:0000313" key="14">
    <source>
        <dbReference type="EMBL" id="CAB1130017.1"/>
    </source>
</evidence>
<dbReference type="NCBIfam" id="TIGR01496">
    <property type="entry name" value="DHPS"/>
    <property type="match status" value="1"/>
</dbReference>
<evidence type="ECO:0000256" key="5">
    <source>
        <dbReference type="ARBA" id="ARBA00012458"/>
    </source>
</evidence>
<comment type="pathway">
    <text evidence="3 12">Cofactor biosynthesis; tetrahydrofolate biosynthesis; 7,8-dihydrofolate from 2-amino-4-hydroxy-6-hydroxymethyl-7,8-dihydropteridine diphosphate and 4-aminobenzoate: step 1/2.</text>
</comment>
<proteinExistence type="inferred from homology"/>
<dbReference type="InterPro" id="IPR011005">
    <property type="entry name" value="Dihydropteroate_synth-like_sf"/>
</dbReference>
<dbReference type="SUPFAM" id="SSF51717">
    <property type="entry name" value="Dihydropteroate synthetase-like"/>
    <property type="match status" value="1"/>
</dbReference>
<dbReference type="PANTHER" id="PTHR20941">
    <property type="entry name" value="FOLATE SYNTHESIS PROTEINS"/>
    <property type="match status" value="1"/>
</dbReference>
<name>A0A6F8ZJV9_9FIRM</name>
<comment type="function">
    <text evidence="12">Catalyzes the condensation of para-aminobenzoate (pABA) with 6-hydroxymethyl-7,8-dihydropterin diphosphate (DHPt-PP) to form 7,8-dihydropteroate (H2Pte), the immediate precursor of folate derivatives.</text>
</comment>
<evidence type="ECO:0000256" key="4">
    <source>
        <dbReference type="ARBA" id="ARBA00009503"/>
    </source>
</evidence>
<organism evidence="14 15">
    <name type="scientific">Candidatus Hydrogenisulfobacillus filiaventi</name>
    <dbReference type="NCBI Taxonomy" id="2707344"/>
    <lineage>
        <taxon>Bacteria</taxon>
        <taxon>Bacillati</taxon>
        <taxon>Bacillota</taxon>
        <taxon>Clostridia</taxon>
        <taxon>Eubacteriales</taxon>
        <taxon>Clostridiales Family XVII. Incertae Sedis</taxon>
        <taxon>Candidatus Hydrogenisulfobacillus</taxon>
    </lineage>
</organism>
<evidence type="ECO:0000259" key="13">
    <source>
        <dbReference type="PROSITE" id="PS50972"/>
    </source>
</evidence>
<evidence type="ECO:0000313" key="15">
    <source>
        <dbReference type="Proteomes" id="UP000503399"/>
    </source>
</evidence>
<keyword evidence="15" id="KW-1185">Reference proteome</keyword>
<dbReference type="PROSITE" id="PS50972">
    <property type="entry name" value="PTERIN_BINDING"/>
    <property type="match status" value="1"/>
</dbReference>
<dbReference type="InterPro" id="IPR006390">
    <property type="entry name" value="DHP_synth_dom"/>
</dbReference>
<dbReference type="PROSITE" id="PS00792">
    <property type="entry name" value="DHPS_1"/>
    <property type="match status" value="1"/>
</dbReference>
<dbReference type="KEGG" id="hfv:R50_2525"/>
<dbReference type="InterPro" id="IPR000489">
    <property type="entry name" value="Pterin-binding_dom"/>
</dbReference>
<dbReference type="Gene3D" id="3.20.20.20">
    <property type="entry name" value="Dihydropteroate synthase-like"/>
    <property type="match status" value="1"/>
</dbReference>
<keyword evidence="10 12" id="KW-0289">Folate biosynthesis</keyword>
<evidence type="ECO:0000256" key="6">
    <source>
        <dbReference type="ARBA" id="ARBA00016919"/>
    </source>
</evidence>
<comment type="similarity">
    <text evidence="4 12">Belongs to the DHPS family.</text>
</comment>
<dbReference type="InterPro" id="IPR045031">
    <property type="entry name" value="DHP_synth-like"/>
</dbReference>
<dbReference type="GO" id="GO:0004156">
    <property type="term" value="F:dihydropteroate synthase activity"/>
    <property type="evidence" value="ECO:0007669"/>
    <property type="project" value="UniProtKB-EC"/>
</dbReference>
<keyword evidence="7 12" id="KW-0808">Transferase</keyword>
<dbReference type="Pfam" id="PF00809">
    <property type="entry name" value="Pterin_bind"/>
    <property type="match status" value="1"/>
</dbReference>
<accession>A0A6F8ZJV9</accession>
<evidence type="ECO:0000256" key="12">
    <source>
        <dbReference type="RuleBase" id="RU361205"/>
    </source>
</evidence>
<evidence type="ECO:0000256" key="11">
    <source>
        <dbReference type="ARBA" id="ARBA00030193"/>
    </source>
</evidence>
<evidence type="ECO:0000256" key="7">
    <source>
        <dbReference type="ARBA" id="ARBA00022679"/>
    </source>
</evidence>
<dbReference type="GO" id="GO:0046872">
    <property type="term" value="F:metal ion binding"/>
    <property type="evidence" value="ECO:0007669"/>
    <property type="project" value="UniProtKB-KW"/>
</dbReference>
<dbReference type="PANTHER" id="PTHR20941:SF1">
    <property type="entry name" value="FOLIC ACID SYNTHESIS PROTEIN FOL1"/>
    <property type="match status" value="1"/>
</dbReference>
<dbReference type="Proteomes" id="UP000503399">
    <property type="component" value="Chromosome"/>
</dbReference>
<dbReference type="EMBL" id="LR778114">
    <property type="protein sequence ID" value="CAB1130017.1"/>
    <property type="molecule type" value="Genomic_DNA"/>
</dbReference>
<dbReference type="PROSITE" id="PS00793">
    <property type="entry name" value="DHPS_2"/>
    <property type="match status" value="1"/>
</dbReference>
<keyword evidence="8 12" id="KW-0479">Metal-binding</keyword>
<protein>
    <recommendedName>
        <fullName evidence="6 12">Dihydropteroate synthase</fullName>
        <shortName evidence="12">DHPS</shortName>
        <ecNumber evidence="5 12">2.5.1.15</ecNumber>
    </recommendedName>
    <alternativeName>
        <fullName evidence="11 12">Dihydropteroate pyrophosphorylase</fullName>
    </alternativeName>
</protein>
<evidence type="ECO:0000256" key="8">
    <source>
        <dbReference type="ARBA" id="ARBA00022723"/>
    </source>
</evidence>
<dbReference type="AlphaFoldDB" id="A0A6F8ZJV9"/>
<keyword evidence="9 12" id="KW-0460">Magnesium</keyword>
<reference evidence="14 15" key="1">
    <citation type="submission" date="2020-02" db="EMBL/GenBank/DDBJ databases">
        <authorList>
            <person name="Hogendoorn C."/>
        </authorList>
    </citation>
    <scope>NUCLEOTIDE SEQUENCE [LARGE SCALE GENOMIC DNA]</scope>
    <source>
        <strain evidence="14">R501</strain>
    </source>
</reference>
<evidence type="ECO:0000256" key="2">
    <source>
        <dbReference type="ARBA" id="ARBA00001946"/>
    </source>
</evidence>
<comment type="catalytic activity">
    <reaction evidence="1">
        <text>(7,8-dihydropterin-6-yl)methyl diphosphate + 4-aminobenzoate = 7,8-dihydropteroate + diphosphate</text>
        <dbReference type="Rhea" id="RHEA:19949"/>
        <dbReference type="ChEBI" id="CHEBI:17836"/>
        <dbReference type="ChEBI" id="CHEBI:17839"/>
        <dbReference type="ChEBI" id="CHEBI:33019"/>
        <dbReference type="ChEBI" id="CHEBI:72950"/>
        <dbReference type="EC" id="2.5.1.15"/>
    </reaction>
</comment>
<feature type="domain" description="Pterin-binding" evidence="13">
    <location>
        <begin position="26"/>
        <end position="277"/>
    </location>
</feature>
<evidence type="ECO:0000256" key="1">
    <source>
        <dbReference type="ARBA" id="ARBA00000012"/>
    </source>
</evidence>
<evidence type="ECO:0000256" key="10">
    <source>
        <dbReference type="ARBA" id="ARBA00022909"/>
    </source>
</evidence>
<dbReference type="EC" id="2.5.1.15" evidence="5 12"/>
<dbReference type="GO" id="GO:0046656">
    <property type="term" value="P:folic acid biosynthetic process"/>
    <property type="evidence" value="ECO:0007669"/>
    <property type="project" value="UniProtKB-KW"/>
</dbReference>